<evidence type="ECO:0000313" key="2">
    <source>
        <dbReference type="Proteomes" id="UP001066276"/>
    </source>
</evidence>
<name>A0AAV7MCL4_PLEWA</name>
<protein>
    <submittedName>
        <fullName evidence="1">Uncharacterized protein</fullName>
    </submittedName>
</protein>
<keyword evidence="2" id="KW-1185">Reference proteome</keyword>
<reference evidence="1" key="1">
    <citation type="journal article" date="2022" name="bioRxiv">
        <title>Sequencing and chromosome-scale assembly of the giantPleurodeles waltlgenome.</title>
        <authorList>
            <person name="Brown T."/>
            <person name="Elewa A."/>
            <person name="Iarovenko S."/>
            <person name="Subramanian E."/>
            <person name="Araus A.J."/>
            <person name="Petzold A."/>
            <person name="Susuki M."/>
            <person name="Suzuki K.-i.T."/>
            <person name="Hayashi T."/>
            <person name="Toyoda A."/>
            <person name="Oliveira C."/>
            <person name="Osipova E."/>
            <person name="Leigh N.D."/>
            <person name="Simon A."/>
            <person name="Yun M.H."/>
        </authorList>
    </citation>
    <scope>NUCLEOTIDE SEQUENCE</scope>
    <source>
        <strain evidence="1">20211129_DDA</strain>
        <tissue evidence="1">Liver</tissue>
    </source>
</reference>
<proteinExistence type="predicted"/>
<dbReference type="AlphaFoldDB" id="A0AAV7MCL4"/>
<organism evidence="1 2">
    <name type="scientific">Pleurodeles waltl</name>
    <name type="common">Iberian ribbed newt</name>
    <dbReference type="NCBI Taxonomy" id="8319"/>
    <lineage>
        <taxon>Eukaryota</taxon>
        <taxon>Metazoa</taxon>
        <taxon>Chordata</taxon>
        <taxon>Craniata</taxon>
        <taxon>Vertebrata</taxon>
        <taxon>Euteleostomi</taxon>
        <taxon>Amphibia</taxon>
        <taxon>Batrachia</taxon>
        <taxon>Caudata</taxon>
        <taxon>Salamandroidea</taxon>
        <taxon>Salamandridae</taxon>
        <taxon>Pleurodelinae</taxon>
        <taxon>Pleurodeles</taxon>
    </lineage>
</organism>
<evidence type="ECO:0000313" key="1">
    <source>
        <dbReference type="EMBL" id="KAJ1097865.1"/>
    </source>
</evidence>
<sequence>MISTTLRLPLRPPQSCLWCLHPKLLANEPTAKEIRNTIPAYLTINNNPHTSMALVWDILKAVVRGAFIEAATKQNKDRQDKRTTLDGQVRALENTHRQTSSHNIRRQRTLAKKQLEALDLNAAEHALFHTRKKYYAREIRQGNFSFTDYELRPFVTGLQRFWAISY</sequence>
<dbReference type="EMBL" id="JANPWB010000014">
    <property type="protein sequence ID" value="KAJ1097865.1"/>
    <property type="molecule type" value="Genomic_DNA"/>
</dbReference>
<dbReference type="Proteomes" id="UP001066276">
    <property type="component" value="Chromosome 10"/>
</dbReference>
<comment type="caution">
    <text evidence="1">The sequence shown here is derived from an EMBL/GenBank/DDBJ whole genome shotgun (WGS) entry which is preliminary data.</text>
</comment>
<gene>
    <name evidence="1" type="ORF">NDU88_002981</name>
</gene>
<accession>A0AAV7MCL4</accession>